<name>A0A3B0RZN6_9ZZZZ</name>
<evidence type="ECO:0000313" key="1">
    <source>
        <dbReference type="EMBL" id="VAV99394.1"/>
    </source>
</evidence>
<dbReference type="InterPro" id="IPR011856">
    <property type="entry name" value="tRNA_endonuc-like_dom_sf"/>
</dbReference>
<reference evidence="1" key="1">
    <citation type="submission" date="2018-06" db="EMBL/GenBank/DDBJ databases">
        <authorList>
            <person name="Zhirakovskaya E."/>
        </authorList>
    </citation>
    <scope>NUCLEOTIDE SEQUENCE</scope>
</reference>
<gene>
    <name evidence="1" type="ORF">MNBD_ALPHA07-594</name>
</gene>
<organism evidence="1">
    <name type="scientific">hydrothermal vent metagenome</name>
    <dbReference type="NCBI Taxonomy" id="652676"/>
    <lineage>
        <taxon>unclassified sequences</taxon>
        <taxon>metagenomes</taxon>
        <taxon>ecological metagenomes</taxon>
    </lineage>
</organism>
<dbReference type="Gene3D" id="3.40.1350.10">
    <property type="match status" value="1"/>
</dbReference>
<dbReference type="SUPFAM" id="SSF52980">
    <property type="entry name" value="Restriction endonuclease-like"/>
    <property type="match status" value="1"/>
</dbReference>
<proteinExistence type="predicted"/>
<dbReference type="EMBL" id="UOEG01000192">
    <property type="protein sequence ID" value="VAV99394.1"/>
    <property type="molecule type" value="Genomic_DNA"/>
</dbReference>
<accession>A0A3B0RZN6</accession>
<sequence>MAGESSIDWFELARRLYEAAGRKSLHINEMAKVAEEIELIPFGENRESFAKKLNNYLSRNARSKSAQFSKVKNKKGGYSRGIYRLKPQKAFDLTPAEAPKVSTQFTGAAGEFAVLSELLFRGFNASKMTVDDGIDIVASKDEKYFHIQVKTANFSEGKPFQASIRQRAFKHSSIVYYIVVLRQPTPVGFVNKYVILPSGDIRRMISQGILKEGASINLRISMEKTKYILAGKVDISHQINDFESIC</sequence>
<dbReference type="InterPro" id="IPR011335">
    <property type="entry name" value="Restrct_endonuc-II-like"/>
</dbReference>
<protein>
    <recommendedName>
        <fullName evidence="2">HTH HARE-type domain-containing protein</fullName>
    </recommendedName>
</protein>
<dbReference type="GO" id="GO:0003676">
    <property type="term" value="F:nucleic acid binding"/>
    <property type="evidence" value="ECO:0007669"/>
    <property type="project" value="InterPro"/>
</dbReference>
<dbReference type="AlphaFoldDB" id="A0A3B0RZN6"/>
<evidence type="ECO:0008006" key="2">
    <source>
        <dbReference type="Google" id="ProtNLM"/>
    </source>
</evidence>